<dbReference type="CDD" id="cd12148">
    <property type="entry name" value="fungal_TF_MHR"/>
    <property type="match status" value="1"/>
</dbReference>
<dbReference type="InterPro" id="IPR007219">
    <property type="entry name" value="XnlR_reg_dom"/>
</dbReference>
<feature type="region of interest" description="Disordered" evidence="2">
    <location>
        <begin position="19"/>
        <end position="62"/>
    </location>
</feature>
<protein>
    <recommendedName>
        <fullName evidence="3">Xylanolytic transcriptional activator regulatory domain-containing protein</fullName>
    </recommendedName>
</protein>
<evidence type="ECO:0000313" key="5">
    <source>
        <dbReference type="Proteomes" id="UP000800097"/>
    </source>
</evidence>
<evidence type="ECO:0000256" key="1">
    <source>
        <dbReference type="ARBA" id="ARBA00023242"/>
    </source>
</evidence>
<reference evidence="4" key="1">
    <citation type="journal article" date="2020" name="Stud. Mycol.">
        <title>101 Dothideomycetes genomes: a test case for predicting lifestyles and emergence of pathogens.</title>
        <authorList>
            <person name="Haridas S."/>
            <person name="Albert R."/>
            <person name="Binder M."/>
            <person name="Bloem J."/>
            <person name="Labutti K."/>
            <person name="Salamov A."/>
            <person name="Andreopoulos B."/>
            <person name="Baker S."/>
            <person name="Barry K."/>
            <person name="Bills G."/>
            <person name="Bluhm B."/>
            <person name="Cannon C."/>
            <person name="Castanera R."/>
            <person name="Culley D."/>
            <person name="Daum C."/>
            <person name="Ezra D."/>
            <person name="Gonzalez J."/>
            <person name="Henrissat B."/>
            <person name="Kuo A."/>
            <person name="Liang C."/>
            <person name="Lipzen A."/>
            <person name="Lutzoni F."/>
            <person name="Magnuson J."/>
            <person name="Mondo S."/>
            <person name="Nolan M."/>
            <person name="Ohm R."/>
            <person name="Pangilinan J."/>
            <person name="Park H.-J."/>
            <person name="Ramirez L."/>
            <person name="Alfaro M."/>
            <person name="Sun H."/>
            <person name="Tritt A."/>
            <person name="Yoshinaga Y."/>
            <person name="Zwiers L.-H."/>
            <person name="Turgeon B."/>
            <person name="Goodwin S."/>
            <person name="Spatafora J."/>
            <person name="Crous P."/>
            <person name="Grigoriev I."/>
        </authorList>
    </citation>
    <scope>NUCLEOTIDE SEQUENCE</scope>
    <source>
        <strain evidence="4">CBS 379.55</strain>
    </source>
</reference>
<keyword evidence="5" id="KW-1185">Reference proteome</keyword>
<feature type="region of interest" description="Disordered" evidence="2">
    <location>
        <begin position="530"/>
        <end position="565"/>
    </location>
</feature>
<dbReference type="Pfam" id="PF04082">
    <property type="entry name" value="Fungal_trans"/>
    <property type="match status" value="1"/>
</dbReference>
<gene>
    <name evidence="4" type="ORF">EI97DRAFT_417307</name>
</gene>
<proteinExistence type="predicted"/>
<dbReference type="Proteomes" id="UP000800097">
    <property type="component" value="Unassembled WGS sequence"/>
</dbReference>
<accession>A0A6A6JL24</accession>
<dbReference type="OrthoDB" id="2110361at2759"/>
<dbReference type="GO" id="GO:0006351">
    <property type="term" value="P:DNA-templated transcription"/>
    <property type="evidence" value="ECO:0007669"/>
    <property type="project" value="InterPro"/>
</dbReference>
<dbReference type="GeneID" id="54550095"/>
<dbReference type="EMBL" id="ML986491">
    <property type="protein sequence ID" value="KAF2277182.1"/>
    <property type="molecule type" value="Genomic_DNA"/>
</dbReference>
<dbReference type="GO" id="GO:0003677">
    <property type="term" value="F:DNA binding"/>
    <property type="evidence" value="ECO:0007669"/>
    <property type="project" value="InterPro"/>
</dbReference>
<evidence type="ECO:0000259" key="3">
    <source>
        <dbReference type="SMART" id="SM00906"/>
    </source>
</evidence>
<evidence type="ECO:0000313" key="4">
    <source>
        <dbReference type="EMBL" id="KAF2277182.1"/>
    </source>
</evidence>
<dbReference type="RefSeq" id="XP_033654721.1">
    <property type="nucleotide sequence ID" value="XM_033796920.1"/>
</dbReference>
<dbReference type="PANTHER" id="PTHR46910:SF1">
    <property type="entry name" value="MISCELLANEOUS ZN(II)2CYS6 TRANSCRIPTION FACTOR (EUROFUNG)-RELATED"/>
    <property type="match status" value="1"/>
</dbReference>
<name>A0A6A6JL24_WESOR</name>
<evidence type="ECO:0000256" key="2">
    <source>
        <dbReference type="SAM" id="MobiDB-lite"/>
    </source>
</evidence>
<dbReference type="InterPro" id="IPR050987">
    <property type="entry name" value="AtrR-like"/>
</dbReference>
<sequence length="637" mass="71075">MSSIKQVQDLQSRIAELTEENALLRTRLSDPKGPEPKGPIGKAHHRTESVSSESGQSQKRPVPVMKGFDRVRQNIENYAHGIFDSPFHQDNRSASTIGPSTFSDLPSRAEFVQLSRAYFESIHRLYPIFDWSAFRQEAEQVYNERSLLGKRQEWVGLLFAVLACASLHDVHPPTGSQHAPRSSAYLRLASQSVDPFPQNASVHLVSVAFLLSLFATERNMKTAGAAWLASTVKMAQVLRLHVEIDAPPAEAEMRRRLWWSVYTLDRLTFLDSSLPMCIKDADCSITLPAALNSPGYGHSADEDTFSVALALFHVARQVTHVEQALRSVIVTPQMLQDIDERLQSVFRVLPRPYQHTHDTPLDPTLLPPLLALQSARFLAYRHNLSPVCRQSERMEALQRCSLVAQDTSTLISRATHISFGTASPGGWQAKALHLASNMICMHLWRCILISCFCGDYETALSCARLAAAIGSTRKVNGACGKHLAFFLGHLFERVRSGNWDHHLLELDEEMLAYASGDLQGHSQQAWVWEGRSETADPSPISPPHPNAQSHHGHGEPMQGNDLESDWSDWAGIEHRIRQIQEEHRARVGQPSFYHSPPHNPGKRLQLTSDTAASMTRAEAGPQRTPSDRSRISIANII</sequence>
<dbReference type="PANTHER" id="PTHR46910">
    <property type="entry name" value="TRANSCRIPTION FACTOR PDR1"/>
    <property type="match status" value="1"/>
</dbReference>
<dbReference type="GO" id="GO:0008270">
    <property type="term" value="F:zinc ion binding"/>
    <property type="evidence" value="ECO:0007669"/>
    <property type="project" value="InterPro"/>
</dbReference>
<dbReference type="GO" id="GO:0003700">
    <property type="term" value="F:DNA-binding transcription factor activity"/>
    <property type="evidence" value="ECO:0007669"/>
    <property type="project" value="InterPro"/>
</dbReference>
<dbReference type="SMART" id="SM00906">
    <property type="entry name" value="Fungal_trans"/>
    <property type="match status" value="1"/>
</dbReference>
<feature type="domain" description="Xylanolytic transcriptional activator regulatory" evidence="3">
    <location>
        <begin position="224"/>
        <end position="294"/>
    </location>
</feature>
<dbReference type="AlphaFoldDB" id="A0A6A6JL24"/>
<organism evidence="4 5">
    <name type="scientific">Westerdykella ornata</name>
    <dbReference type="NCBI Taxonomy" id="318751"/>
    <lineage>
        <taxon>Eukaryota</taxon>
        <taxon>Fungi</taxon>
        <taxon>Dikarya</taxon>
        <taxon>Ascomycota</taxon>
        <taxon>Pezizomycotina</taxon>
        <taxon>Dothideomycetes</taxon>
        <taxon>Pleosporomycetidae</taxon>
        <taxon>Pleosporales</taxon>
        <taxon>Sporormiaceae</taxon>
        <taxon>Westerdykella</taxon>
    </lineage>
</organism>
<keyword evidence="1" id="KW-0539">Nucleus</keyword>
<feature type="compositionally biased region" description="Polar residues" evidence="2">
    <location>
        <begin position="49"/>
        <end position="59"/>
    </location>
</feature>